<evidence type="ECO:0000256" key="17">
    <source>
        <dbReference type="ARBA" id="ARBA00023268"/>
    </source>
</evidence>
<gene>
    <name evidence="22" type="ORF">P43SY_011807</name>
</gene>
<evidence type="ECO:0000256" key="9">
    <source>
        <dbReference type="ARBA" id="ARBA00022679"/>
    </source>
</evidence>
<dbReference type="PROSITE" id="PS52004">
    <property type="entry name" value="KS3_2"/>
    <property type="match status" value="1"/>
</dbReference>
<dbReference type="PANTHER" id="PTHR10982:SF21">
    <property type="entry name" value="FATTY ACID SYNTHASE SUBUNIT BETA"/>
    <property type="match status" value="1"/>
</dbReference>
<dbReference type="Gene3D" id="6.10.140.1410">
    <property type="match status" value="1"/>
</dbReference>
<evidence type="ECO:0000256" key="4">
    <source>
        <dbReference type="ARBA" id="ARBA00013191"/>
    </source>
</evidence>
<evidence type="ECO:0000256" key="10">
    <source>
        <dbReference type="ARBA" id="ARBA00022723"/>
    </source>
</evidence>
<keyword evidence="7" id="KW-0444">Lipid biosynthesis</keyword>
<dbReference type="InterPro" id="IPR040899">
    <property type="entry name" value="Fas_alpha_ACP"/>
</dbReference>
<dbReference type="InterPro" id="IPR014030">
    <property type="entry name" value="Ketoacyl_synth_N"/>
</dbReference>
<dbReference type="InterPro" id="IPR037143">
    <property type="entry name" value="4-PPantetheinyl_Trfase_dom_sf"/>
</dbReference>
<evidence type="ECO:0000313" key="22">
    <source>
        <dbReference type="EMBL" id="KAJ0391655.1"/>
    </source>
</evidence>
<protein>
    <recommendedName>
        <fullName evidence="5">Fatty acid synthase subunit alpha</fullName>
        <ecNumber evidence="3">1.1.1.100</ecNumber>
        <ecNumber evidence="4">2.3.1.41</ecNumber>
        <ecNumber evidence="2">2.3.1.86</ecNumber>
    </recommendedName>
</protein>
<keyword evidence="10" id="KW-0479">Metal-binding</keyword>
<evidence type="ECO:0000256" key="20">
    <source>
        <dbReference type="SAM" id="MobiDB-lite"/>
    </source>
</evidence>
<organism evidence="22 23">
    <name type="scientific">Pythium insidiosum</name>
    <name type="common">Pythiosis disease agent</name>
    <dbReference type="NCBI Taxonomy" id="114742"/>
    <lineage>
        <taxon>Eukaryota</taxon>
        <taxon>Sar</taxon>
        <taxon>Stramenopiles</taxon>
        <taxon>Oomycota</taxon>
        <taxon>Peronosporomycetes</taxon>
        <taxon>Pythiales</taxon>
        <taxon>Pythiaceae</taxon>
        <taxon>Pythium</taxon>
    </lineage>
</organism>
<evidence type="ECO:0000256" key="15">
    <source>
        <dbReference type="ARBA" id="ARBA00023098"/>
    </source>
</evidence>
<accession>A0AAD5LST1</accession>
<comment type="catalytic activity">
    <reaction evidence="18">
        <text>acetyl-CoA + n malonyl-CoA + 2n NADPH + 4n H(+) = a long-chain-acyl-CoA + n CoA + n CO2 + 2n NADP(+).</text>
        <dbReference type="EC" id="2.3.1.86"/>
    </reaction>
</comment>
<dbReference type="InterPro" id="IPR016039">
    <property type="entry name" value="Thiolase-like"/>
</dbReference>
<evidence type="ECO:0000256" key="1">
    <source>
        <dbReference type="ARBA" id="ARBA00007485"/>
    </source>
</evidence>
<dbReference type="InterPro" id="IPR036291">
    <property type="entry name" value="NAD(P)-bd_dom_sf"/>
</dbReference>
<keyword evidence="14" id="KW-0560">Oxidoreductase</keyword>
<dbReference type="GO" id="GO:0004316">
    <property type="term" value="F:3-oxoacyl-[acyl-carrier-protein] reductase (NADPH) activity"/>
    <property type="evidence" value="ECO:0007669"/>
    <property type="project" value="UniProtKB-EC"/>
</dbReference>
<reference evidence="22" key="1">
    <citation type="submission" date="2021-12" db="EMBL/GenBank/DDBJ databases">
        <title>Prjna785345.</title>
        <authorList>
            <person name="Rujirawat T."/>
            <person name="Krajaejun T."/>
        </authorList>
    </citation>
    <scope>NUCLEOTIDE SEQUENCE</scope>
    <source>
        <strain evidence="22">Pi057C3</strain>
    </source>
</reference>
<dbReference type="Pfam" id="PF18325">
    <property type="entry name" value="Fas_alpha_ACP"/>
    <property type="match status" value="1"/>
</dbReference>
<dbReference type="InterPro" id="IPR004568">
    <property type="entry name" value="Ppantetheine-prot_Trfase_dom"/>
</dbReference>
<evidence type="ECO:0000256" key="18">
    <source>
        <dbReference type="ARBA" id="ARBA00048237"/>
    </source>
</evidence>
<dbReference type="CDD" id="cd08950">
    <property type="entry name" value="KR_fFAS_SDR_c_like"/>
    <property type="match status" value="1"/>
</dbReference>
<dbReference type="GO" id="GO:0004315">
    <property type="term" value="F:3-oxoacyl-[acyl-carrier-protein] synthase activity"/>
    <property type="evidence" value="ECO:0007669"/>
    <property type="project" value="UniProtKB-EC"/>
</dbReference>
<evidence type="ECO:0000256" key="5">
    <source>
        <dbReference type="ARBA" id="ARBA00014008"/>
    </source>
</evidence>
<dbReference type="Pfam" id="PF00109">
    <property type="entry name" value="ketoacyl-synt"/>
    <property type="match status" value="1"/>
</dbReference>
<keyword evidence="6" id="KW-0596">Phosphopantetheine</keyword>
<keyword evidence="23" id="KW-1185">Reference proteome</keyword>
<evidence type="ECO:0000256" key="13">
    <source>
        <dbReference type="ARBA" id="ARBA00022857"/>
    </source>
</evidence>
<dbReference type="InterPro" id="IPR002582">
    <property type="entry name" value="ACPS"/>
</dbReference>
<feature type="compositionally biased region" description="Acidic residues" evidence="20">
    <location>
        <begin position="440"/>
        <end position="457"/>
    </location>
</feature>
<keyword evidence="9" id="KW-0808">Transferase</keyword>
<dbReference type="EC" id="1.1.1.100" evidence="3"/>
<dbReference type="Gene3D" id="3.40.47.10">
    <property type="match status" value="1"/>
</dbReference>
<dbReference type="GO" id="GO:0005835">
    <property type="term" value="C:fatty acid synthase complex"/>
    <property type="evidence" value="ECO:0007669"/>
    <property type="project" value="InterPro"/>
</dbReference>
<evidence type="ECO:0000256" key="19">
    <source>
        <dbReference type="ARBA" id="ARBA00048508"/>
    </source>
</evidence>
<evidence type="ECO:0000259" key="21">
    <source>
        <dbReference type="PROSITE" id="PS52004"/>
    </source>
</evidence>
<dbReference type="EC" id="2.3.1.86" evidence="2"/>
<dbReference type="Pfam" id="PF01648">
    <property type="entry name" value="ACPS"/>
    <property type="match status" value="1"/>
</dbReference>
<keyword evidence="16" id="KW-0275">Fatty acid biosynthesis</keyword>
<comment type="similarity">
    <text evidence="1">Belongs to the thiolase-like superfamily. Fungal fatty acid synthetase subunit alpha family.</text>
</comment>
<dbReference type="EC" id="2.3.1.41" evidence="4"/>
<evidence type="ECO:0000256" key="8">
    <source>
        <dbReference type="ARBA" id="ARBA00022553"/>
    </source>
</evidence>
<evidence type="ECO:0000313" key="23">
    <source>
        <dbReference type="Proteomes" id="UP001209570"/>
    </source>
</evidence>
<dbReference type="InterPro" id="IPR014031">
    <property type="entry name" value="Ketoacyl_synth_C"/>
</dbReference>
<dbReference type="InterPro" id="IPR018201">
    <property type="entry name" value="Ketoacyl_synth_AS"/>
</dbReference>
<dbReference type="InterPro" id="IPR026025">
    <property type="entry name" value="FAS_alpha_yeast"/>
</dbReference>
<dbReference type="GO" id="GO:0000287">
    <property type="term" value="F:magnesium ion binding"/>
    <property type="evidence" value="ECO:0007669"/>
    <property type="project" value="InterPro"/>
</dbReference>
<dbReference type="GO" id="GO:0004312">
    <property type="term" value="F:fatty acid synthase activity"/>
    <property type="evidence" value="ECO:0007669"/>
    <property type="project" value="InterPro"/>
</dbReference>
<keyword evidence="15" id="KW-0443">Lipid metabolism</keyword>
<dbReference type="GO" id="GO:0004321">
    <property type="term" value="F:fatty-acyl-CoA synthase activity"/>
    <property type="evidence" value="ECO:0007669"/>
    <property type="project" value="UniProtKB-EC"/>
</dbReference>
<feature type="region of interest" description="Disordered" evidence="20">
    <location>
        <begin position="429"/>
        <end position="479"/>
    </location>
</feature>
<proteinExistence type="inferred from homology"/>
<evidence type="ECO:0000256" key="11">
    <source>
        <dbReference type="ARBA" id="ARBA00022832"/>
    </source>
</evidence>
<dbReference type="Proteomes" id="UP001209570">
    <property type="component" value="Unassembled WGS sequence"/>
</dbReference>
<dbReference type="EMBL" id="JAKCXM010000909">
    <property type="protein sequence ID" value="KAJ0391655.1"/>
    <property type="molecule type" value="Genomic_DNA"/>
</dbReference>
<evidence type="ECO:0000256" key="2">
    <source>
        <dbReference type="ARBA" id="ARBA00012878"/>
    </source>
</evidence>
<dbReference type="PIRSF" id="PIRSF000454">
    <property type="entry name" value="FAS_yeast_alpha"/>
    <property type="match status" value="1"/>
</dbReference>
<keyword evidence="12" id="KW-0460">Magnesium</keyword>
<dbReference type="PANTHER" id="PTHR10982">
    <property type="entry name" value="MALONYL COA-ACYL CARRIER PROTEIN TRANSACYLASE"/>
    <property type="match status" value="1"/>
</dbReference>
<dbReference type="Gene3D" id="3.40.50.720">
    <property type="entry name" value="NAD(P)-binding Rossmann-like Domain"/>
    <property type="match status" value="1"/>
</dbReference>
<dbReference type="Pfam" id="PF00106">
    <property type="entry name" value="adh_short"/>
    <property type="match status" value="1"/>
</dbReference>
<keyword evidence="8" id="KW-0597">Phosphoprotein</keyword>
<dbReference type="GO" id="GO:0042759">
    <property type="term" value="P:long-chain fatty acid biosynthetic process"/>
    <property type="evidence" value="ECO:0007669"/>
    <property type="project" value="InterPro"/>
</dbReference>
<dbReference type="Gene3D" id="3.30.70.2490">
    <property type="match status" value="1"/>
</dbReference>
<dbReference type="SUPFAM" id="SSF56214">
    <property type="entry name" value="4'-phosphopantetheinyl transferase"/>
    <property type="match status" value="1"/>
</dbReference>
<evidence type="ECO:0000256" key="3">
    <source>
        <dbReference type="ARBA" id="ARBA00012948"/>
    </source>
</evidence>
<name>A0AAD5LST1_PYTIN</name>
<dbReference type="SUPFAM" id="SSF53901">
    <property type="entry name" value="Thiolase-like"/>
    <property type="match status" value="2"/>
</dbReference>
<keyword evidence="13" id="KW-0521">NADP</keyword>
<dbReference type="SUPFAM" id="SSF51735">
    <property type="entry name" value="NAD(P)-binding Rossmann-fold domains"/>
    <property type="match status" value="1"/>
</dbReference>
<evidence type="ECO:0000256" key="7">
    <source>
        <dbReference type="ARBA" id="ARBA00022516"/>
    </source>
</evidence>
<sequence length="1778" mass="194610">MVLLSAKLNKPFDQISPDTTIKELAAGKSAVQNEIVGDLEKEFGSGPDDAAESKLAELAAKFPGYSSPGKITSGLIAKLLASKMPGGFGHSSIKSHLSGERCLPTGRIESVLLHTLTQPPKQRFADESQAKGWIDGVVDSYAKFVGIDIPYASRLGGVGAAGMVGTVSAAAASLPSDFDKRLKDMIAAQVDALNDYLGTDQLDWHQRVETEVELRERVESSMSVWIEEHGEVYGSGIVSRFDGKKERVYESYWNWAIQDAMVLYYETIFGAASAAALPMPEGLHHHFQAMSRWINEKVDTLTEESARPPLEWFKPLLCNRATPELLQATYYFVKKAKSEVSAEYAEAIQLLVEQIEEWIKRNPVNLHVFEPTCPRLRILETGELEYKEVARPGVMDSIDYVDELARGLEYRFADETAFFDTEETNITMESAVGFETSMKDEDDDSSPEESDDEEDESVEKQQERSRASVPQPTSAQGPKLTALRESLKKRRKTVEASTLIERSSTLRFGLNENLKQIVLPHVHIRKPSDVDPTIRLYDVEMTCKLLACMREMATSGVSFSEKVALITGCGRNSIGAELVKSLLEGGATVFVTTSSFSHDTTRVFRSIYEQHGSRGSRLILVPFNQASKSDVSSLVAHIYDQHKLDVDFVVPFAALSEVGRTIADIDGRSELAHRIMLTNTMRLLGEVVSAKKLRGITTRPALAILPLSPNHGNFGGDGLYAESKLGVESLMNKWYSEGWEEQLSIVGAVIGWTRGTGLMSGNNMVAEGVEKLGVRTFNTTEMGFNLSALMHPTMVEMAAEAPVWADLTGGMAQIKDLKHKVDSIRSSILEQSKSLASQAAQSGKKTSAGVKSVVPRANLSDYYCGSFPSLAKVRDLAGSKPQAMLRDMINLRNVVVVAGYGEVGPWGNARTRWEMESFGEFSLEGSIELAWLTGYIKYENGNWVDAKTKEIIPDHEVKSRYEEDILKHAGIRIVEPDLFEGYDPKKKMMLHQVAIDKKMAPVEVADYEEALQFRNELGKENVDIFQNGSGAWMIRLRKGAVLSIPRALAFDRFVAGQIPTGWSAERLGVPKDLAESVDPVTLFTLVSTMDAFVAAGVTDPYEFYQYVHVSEVGNTAGGGMGGMRSFKRIYQNRFQGKSAPSDTLQECFINTAPAWVNMLLLSSSGPIKTPVGACATAAESVDIGVETIKSGKARIVIVGGYDDFGEEGSYEFAQMKATSDSVKEVGMGRDPREMCRPCSTTRGGFMESHGAGMQLLMDAQLALDMGCPIYAVVALTNTATDKNGRSVPAPGQGILTTAREAVVDSANPTSPLLDIEFRRRQFDTEISSIHSWFEREKSLLTEQNEHHLALLEDMKRRKIQSAQAMWGEEFFNGRADIAPLRGALSVWNLTVDDIGVASFHGTGTKANDKNESEVTQKQLMHLGRSPGNVLPVVCQKNLTGHPKGAAAAWMLNGLLQVLNTGLIPGNRNLDNTCSTLRQFDYLMYPNRSIQTDGVKAAILKSFGFGQAGGEIVLVHPDYLLSSLAETDFQGYSQRRHSRLIAMNSYLQKSISGKHSFIQVKNSAPYTAAQESSVYLDPTARAEFDPVVGSWHFGPNSDPSKTFKANKRQKKAKLNDAESQAADTPNSTSTLLSAMSQGANEIGLRAKNIGVGVDVEPIMTFENLPGREDFIRRNFTDQEIAYCRSAPHPAASFAGRWAAKEAVIKAISSAAPNEANMWKGAGAPLREIEIFITASGAPSVLLSGHPLQVFNRVALGSLSVSISHSGDYAVAQAVASYDV</sequence>
<dbReference type="NCBIfam" id="TIGR00556">
    <property type="entry name" value="pantethn_trn"/>
    <property type="match status" value="1"/>
</dbReference>
<dbReference type="InterPro" id="IPR002347">
    <property type="entry name" value="SDR_fam"/>
</dbReference>
<dbReference type="InterPro" id="IPR008278">
    <property type="entry name" value="4-PPantetheinyl_Trfase_dom"/>
</dbReference>
<dbReference type="HAMAP" id="MF_00101">
    <property type="entry name" value="AcpS"/>
    <property type="match status" value="1"/>
</dbReference>
<dbReference type="InterPro" id="IPR020841">
    <property type="entry name" value="PKS_Beta-ketoAc_synthase_dom"/>
</dbReference>
<dbReference type="GO" id="GO:0008897">
    <property type="term" value="F:holo-[acyl-carrier-protein] synthase activity"/>
    <property type="evidence" value="ECO:0007669"/>
    <property type="project" value="InterPro"/>
</dbReference>
<dbReference type="InterPro" id="IPR047224">
    <property type="entry name" value="FAS_alpha_su_C"/>
</dbReference>
<dbReference type="InterPro" id="IPR041550">
    <property type="entry name" value="FASI_helical"/>
</dbReference>
<evidence type="ECO:0000256" key="14">
    <source>
        <dbReference type="ARBA" id="ARBA00023002"/>
    </source>
</evidence>
<evidence type="ECO:0000256" key="12">
    <source>
        <dbReference type="ARBA" id="ARBA00022842"/>
    </source>
</evidence>
<dbReference type="PROSITE" id="PS00606">
    <property type="entry name" value="KS3_1"/>
    <property type="match status" value="1"/>
</dbReference>
<feature type="domain" description="Ketosynthase family 3 (KS3)" evidence="21">
    <location>
        <begin position="985"/>
        <end position="1515"/>
    </location>
</feature>
<dbReference type="InterPro" id="IPR050830">
    <property type="entry name" value="Fungal_FAS"/>
</dbReference>
<keyword evidence="11" id="KW-0276">Fatty acid metabolism</keyword>
<dbReference type="Pfam" id="PF02801">
    <property type="entry name" value="Ketoacyl-synt_C"/>
    <property type="match status" value="1"/>
</dbReference>
<dbReference type="Pfam" id="PF18314">
    <property type="entry name" value="FAS_I_H"/>
    <property type="match status" value="2"/>
</dbReference>
<dbReference type="CDD" id="cd00828">
    <property type="entry name" value="elong_cond_enzymes"/>
    <property type="match status" value="1"/>
</dbReference>
<evidence type="ECO:0000256" key="6">
    <source>
        <dbReference type="ARBA" id="ARBA00022450"/>
    </source>
</evidence>
<keyword evidence="17" id="KW-0511">Multifunctional enzyme</keyword>
<evidence type="ECO:0000256" key="16">
    <source>
        <dbReference type="ARBA" id="ARBA00023160"/>
    </source>
</evidence>
<comment type="caution">
    <text evidence="22">The sequence shown here is derived from an EMBL/GenBank/DDBJ whole genome shotgun (WGS) entry which is preliminary data.</text>
</comment>
<dbReference type="Gene3D" id="3.90.470.20">
    <property type="entry name" value="4'-phosphopantetheinyl transferase domain"/>
    <property type="match status" value="1"/>
</dbReference>
<comment type="catalytic activity">
    <reaction evidence="19">
        <text>a (3R)-hydroxyacyl-[ACP] + NADP(+) = a 3-oxoacyl-[ACP] + NADPH + H(+)</text>
        <dbReference type="Rhea" id="RHEA:17397"/>
        <dbReference type="Rhea" id="RHEA-COMP:9916"/>
        <dbReference type="Rhea" id="RHEA-COMP:9945"/>
        <dbReference type="ChEBI" id="CHEBI:15378"/>
        <dbReference type="ChEBI" id="CHEBI:57783"/>
        <dbReference type="ChEBI" id="CHEBI:58349"/>
        <dbReference type="ChEBI" id="CHEBI:78776"/>
        <dbReference type="ChEBI" id="CHEBI:78827"/>
        <dbReference type="EC" id="1.1.1.100"/>
    </reaction>
</comment>